<gene>
    <name evidence="9" type="primary">ycf4</name>
    <name evidence="9" type="ORF">AXF42_Ash003478</name>
</gene>
<accession>A0A2I0BGC0</accession>
<organism evidence="9 10">
    <name type="scientific">Apostasia shenzhenica</name>
    <dbReference type="NCBI Taxonomy" id="1088818"/>
    <lineage>
        <taxon>Eukaryota</taxon>
        <taxon>Viridiplantae</taxon>
        <taxon>Streptophyta</taxon>
        <taxon>Embryophyta</taxon>
        <taxon>Tracheophyta</taxon>
        <taxon>Spermatophyta</taxon>
        <taxon>Magnoliopsida</taxon>
        <taxon>Liliopsida</taxon>
        <taxon>Asparagales</taxon>
        <taxon>Orchidaceae</taxon>
        <taxon>Apostasioideae</taxon>
        <taxon>Apostasia</taxon>
    </lineage>
</organism>
<proteinExistence type="inferred from homology"/>
<evidence type="ECO:0000256" key="7">
    <source>
        <dbReference type="ARBA" id="ARBA00022989"/>
    </source>
</evidence>
<evidence type="ECO:0000313" key="10">
    <source>
        <dbReference type="Proteomes" id="UP000236161"/>
    </source>
</evidence>
<dbReference type="STRING" id="1088818.A0A2I0BGC0"/>
<protein>
    <recommendedName>
        <fullName evidence="4">Photosystem I assembly protein Ycf4</fullName>
    </recommendedName>
</protein>
<keyword evidence="5" id="KW-0602">Photosynthesis</keyword>
<dbReference type="AlphaFoldDB" id="A0A2I0BGC0"/>
<keyword evidence="8" id="KW-0472">Membrane</keyword>
<reference evidence="9 10" key="1">
    <citation type="journal article" date="2017" name="Nature">
        <title>The Apostasia genome and the evolution of orchids.</title>
        <authorList>
            <person name="Zhang G.Q."/>
            <person name="Liu K.W."/>
            <person name="Li Z."/>
            <person name="Lohaus R."/>
            <person name="Hsiao Y.Y."/>
            <person name="Niu S.C."/>
            <person name="Wang J.Y."/>
            <person name="Lin Y.C."/>
            <person name="Xu Q."/>
            <person name="Chen L.J."/>
            <person name="Yoshida K."/>
            <person name="Fujiwara S."/>
            <person name="Wang Z.W."/>
            <person name="Zhang Y.Q."/>
            <person name="Mitsuda N."/>
            <person name="Wang M."/>
            <person name="Liu G.H."/>
            <person name="Pecoraro L."/>
            <person name="Huang H.X."/>
            <person name="Xiao X.J."/>
            <person name="Lin M."/>
            <person name="Wu X.Y."/>
            <person name="Wu W.L."/>
            <person name="Chen Y.Y."/>
            <person name="Chang S.B."/>
            <person name="Sakamoto S."/>
            <person name="Ohme-Takagi M."/>
            <person name="Yagi M."/>
            <person name="Zeng S.J."/>
            <person name="Shen C.Y."/>
            <person name="Yeh C.M."/>
            <person name="Luo Y.B."/>
            <person name="Tsai W.C."/>
            <person name="Van de Peer Y."/>
            <person name="Liu Z.J."/>
        </authorList>
    </citation>
    <scope>NUCLEOTIDE SEQUENCE [LARGE SCALE GENOMIC DNA]</scope>
    <source>
        <strain evidence="10">cv. Shenzhen</strain>
        <tissue evidence="9">Stem</tissue>
    </source>
</reference>
<evidence type="ECO:0000313" key="9">
    <source>
        <dbReference type="EMBL" id="PKA66822.1"/>
    </source>
</evidence>
<evidence type="ECO:0000256" key="1">
    <source>
        <dbReference type="ARBA" id="ARBA00002862"/>
    </source>
</evidence>
<sequence length="55" mass="6384">MEVREGLFSRRVLYMEIRGQGTLPLTRTDENLTPREIEQKAAELAYFLGVPIEVF</sequence>
<evidence type="ECO:0000256" key="6">
    <source>
        <dbReference type="ARBA" id="ARBA00022692"/>
    </source>
</evidence>
<dbReference type="GO" id="GO:0009522">
    <property type="term" value="C:photosystem I"/>
    <property type="evidence" value="ECO:0007669"/>
    <property type="project" value="InterPro"/>
</dbReference>
<dbReference type="GO" id="GO:0015979">
    <property type="term" value="P:photosynthesis"/>
    <property type="evidence" value="ECO:0007669"/>
    <property type="project" value="UniProtKB-KW"/>
</dbReference>
<evidence type="ECO:0000256" key="3">
    <source>
        <dbReference type="ARBA" id="ARBA00008198"/>
    </source>
</evidence>
<keyword evidence="10" id="KW-1185">Reference proteome</keyword>
<evidence type="ECO:0000256" key="4">
    <source>
        <dbReference type="ARBA" id="ARBA00015395"/>
    </source>
</evidence>
<dbReference type="Proteomes" id="UP000236161">
    <property type="component" value="Unassembled WGS sequence"/>
</dbReference>
<comment type="subcellular location">
    <subcellularLocation>
        <location evidence="2">Membrane</location>
        <topology evidence="2">Multi-pass membrane protein</topology>
    </subcellularLocation>
</comment>
<keyword evidence="7" id="KW-1133">Transmembrane helix</keyword>
<evidence type="ECO:0000256" key="2">
    <source>
        <dbReference type="ARBA" id="ARBA00004141"/>
    </source>
</evidence>
<name>A0A2I0BGC0_9ASPA</name>
<dbReference type="EMBL" id="KZ451885">
    <property type="protein sequence ID" value="PKA66822.1"/>
    <property type="molecule type" value="Genomic_DNA"/>
</dbReference>
<keyword evidence="6" id="KW-0812">Transmembrane</keyword>
<dbReference type="OrthoDB" id="669283at2759"/>
<dbReference type="InterPro" id="IPR003359">
    <property type="entry name" value="PSI_Ycf4_assembly"/>
</dbReference>
<comment type="function">
    <text evidence="1">Seems to be required for the assembly of the photosystem I complex.</text>
</comment>
<evidence type="ECO:0000256" key="8">
    <source>
        <dbReference type="ARBA" id="ARBA00023136"/>
    </source>
</evidence>
<evidence type="ECO:0000256" key="5">
    <source>
        <dbReference type="ARBA" id="ARBA00022531"/>
    </source>
</evidence>
<dbReference type="Pfam" id="PF02392">
    <property type="entry name" value="Ycf4"/>
    <property type="match status" value="1"/>
</dbReference>
<comment type="similarity">
    <text evidence="3">Belongs to the Ycf4 family.</text>
</comment>